<dbReference type="EMBL" id="CP144099">
    <property type="protein sequence ID" value="WWC87370.1"/>
    <property type="molecule type" value="Genomic_DNA"/>
</dbReference>
<reference evidence="2 3" key="1">
    <citation type="submission" date="2024-01" db="EMBL/GenBank/DDBJ databases">
        <title>Comparative genomics of Cryptococcus and Kwoniella reveals pathogenesis evolution and contrasting modes of karyotype evolution via chromosome fusion or intercentromeric recombination.</title>
        <authorList>
            <person name="Coelho M.A."/>
            <person name="David-Palma M."/>
            <person name="Shea T."/>
            <person name="Bowers K."/>
            <person name="McGinley-Smith S."/>
            <person name="Mohammad A.W."/>
            <person name="Gnirke A."/>
            <person name="Yurkov A.M."/>
            <person name="Nowrousian M."/>
            <person name="Sun S."/>
            <person name="Cuomo C.A."/>
            <person name="Heitman J."/>
        </authorList>
    </citation>
    <scope>NUCLEOTIDE SEQUENCE [LARGE SCALE GENOMIC DNA]</scope>
    <source>
        <strain evidence="2 3">CBS 6074</strain>
    </source>
</reference>
<dbReference type="RefSeq" id="XP_066074133.1">
    <property type="nucleotide sequence ID" value="XM_066218036.1"/>
</dbReference>
<protein>
    <submittedName>
        <fullName evidence="2">Uncharacterized protein</fullName>
    </submittedName>
</protein>
<organism evidence="2 3">
    <name type="scientific">Kwoniella dendrophila CBS 6074</name>
    <dbReference type="NCBI Taxonomy" id="1295534"/>
    <lineage>
        <taxon>Eukaryota</taxon>
        <taxon>Fungi</taxon>
        <taxon>Dikarya</taxon>
        <taxon>Basidiomycota</taxon>
        <taxon>Agaricomycotina</taxon>
        <taxon>Tremellomycetes</taxon>
        <taxon>Tremellales</taxon>
        <taxon>Cryptococcaceae</taxon>
        <taxon>Kwoniella</taxon>
    </lineage>
</organism>
<dbReference type="AlphaFoldDB" id="A0AAX4JPP9"/>
<gene>
    <name evidence="2" type="ORF">L201_002259</name>
</gene>
<dbReference type="GeneID" id="91092931"/>
<sequence length="422" mass="47898">MSKNTILCHSIGPRPSYQGGQWQINDPEYKLIAIPSESNSNLIDKNIDSIQQDCLTIAEHVNSGELPSVFSNYTKSDQISLRNQLAKMNKWRGKLNLESTANEFFQVQNQLEKDFTGLVSKTADFAKNKYAPGKDITNHVVSSNQINDPDDAACLKYAQVYHNILDKADSKDILSRSIKSIGKSSIWLVVGAAQPDLSETRVDTQERGPVKIKSRFPINCSIFHVPSVVDSKRNLDLSLLRTIQSNLDSAVEPTLRSFTSQTTSENVDAAKFNTDPDAEEEREEQQNEYVNAQYDQLRTTENDLVRILESALKEGMTTDNSVDINVVPSYQFHQQHPTRSRQNGFIDWDQVGDTLENEFKEITEHIIQNAVREKHGFKQEWTEEENSMFEDFKKRNNPHGLASQRTRGGSPTRWAMAEIQEI</sequence>
<dbReference type="Proteomes" id="UP001355207">
    <property type="component" value="Chromosome 2"/>
</dbReference>
<feature type="compositionally biased region" description="Polar residues" evidence="1">
    <location>
        <begin position="257"/>
        <end position="266"/>
    </location>
</feature>
<keyword evidence="3" id="KW-1185">Reference proteome</keyword>
<evidence type="ECO:0000256" key="1">
    <source>
        <dbReference type="SAM" id="MobiDB-lite"/>
    </source>
</evidence>
<name>A0AAX4JPP9_9TREE</name>
<evidence type="ECO:0000313" key="2">
    <source>
        <dbReference type="EMBL" id="WWC87370.1"/>
    </source>
</evidence>
<proteinExistence type="predicted"/>
<evidence type="ECO:0000313" key="3">
    <source>
        <dbReference type="Proteomes" id="UP001355207"/>
    </source>
</evidence>
<feature type="region of interest" description="Disordered" evidence="1">
    <location>
        <begin position="257"/>
        <end position="284"/>
    </location>
</feature>
<accession>A0AAX4JPP9</accession>